<reference evidence="1" key="1">
    <citation type="submission" date="2022-03" db="EMBL/GenBank/DDBJ databases">
        <title>Genomic Encyclopedia of Type Strains, Phase III (KMG-III): the genomes of soil and plant-associated and newly described type strains.</title>
        <authorList>
            <person name="Whitman W."/>
        </authorList>
    </citation>
    <scope>NUCLEOTIDE SEQUENCE</scope>
    <source>
        <strain evidence="1">ANL 6-2</strain>
    </source>
</reference>
<name>A0AAE3G6N6_9GAMM</name>
<evidence type="ECO:0000313" key="2">
    <source>
        <dbReference type="Proteomes" id="UP001205843"/>
    </source>
</evidence>
<sequence>MLNRVVYMPLESVSVDAALARPVHDPAGHVLAGEGQVLSSRLRQRLQQRGITMVPVCELLSDEAVARRRAALEESYDHLFRHWRTTPCMRQLRRLLTEHRVGNTQ</sequence>
<dbReference type="EMBL" id="JALJXV010000010">
    <property type="protein sequence ID" value="MCP1676659.1"/>
    <property type="molecule type" value="Genomic_DNA"/>
</dbReference>
<accession>A0AAE3G6N6</accession>
<dbReference type="AlphaFoldDB" id="A0AAE3G6N6"/>
<gene>
    <name evidence="1" type="ORF">J2T57_003830</name>
</gene>
<dbReference type="RefSeq" id="WP_253483410.1">
    <property type="nucleotide sequence ID" value="NZ_JALJXV010000010.1"/>
</dbReference>
<comment type="caution">
    <text evidence="1">The sequence shown here is derived from an EMBL/GenBank/DDBJ whole genome shotgun (WGS) entry which is preliminary data.</text>
</comment>
<evidence type="ECO:0000313" key="1">
    <source>
        <dbReference type="EMBL" id="MCP1676659.1"/>
    </source>
</evidence>
<organism evidence="1 2">
    <name type="scientific">Natronocella acetinitrilica</name>
    <dbReference type="NCBI Taxonomy" id="414046"/>
    <lineage>
        <taxon>Bacteria</taxon>
        <taxon>Pseudomonadati</taxon>
        <taxon>Pseudomonadota</taxon>
        <taxon>Gammaproteobacteria</taxon>
        <taxon>Chromatiales</taxon>
        <taxon>Ectothiorhodospiraceae</taxon>
        <taxon>Natronocella</taxon>
    </lineage>
</organism>
<proteinExistence type="predicted"/>
<dbReference type="Proteomes" id="UP001205843">
    <property type="component" value="Unassembled WGS sequence"/>
</dbReference>
<protein>
    <submittedName>
        <fullName evidence="1">Uncharacterized protein</fullName>
    </submittedName>
</protein>
<keyword evidence="2" id="KW-1185">Reference proteome</keyword>